<sequence>MDYEARLNKEYMLHCLNILAHFDGVNLPAGVTEIKAAGGQNEKLPVYFIASEGNDYFVCTRGATDANDFEIVLEIDLVPFLNGKAHKGILDAARKIVEDNEEILKQCKGQIHVIGHSLGAATSIGVSTVLRLEKHYTNVDCYNFAQFPVFSKEIADQTRDWMTSVIYGEDIVPKVTNKNVSMPLNAMAPPGPNQAQAIQGLKSTIAGMMQNIVAGQGVTDKQQLNNVAAVLDVKLDKLVEMATNVDPQSPTLSGTLLHVVQRTDYWTGVTSYHVIPYDENMGINFFGLMIGVQQHYIKFYSQVLHKAYDKQEAPAAKEPTAGLDLD</sequence>
<dbReference type="AlphaFoldDB" id="A2F8P9"/>
<reference evidence="2" key="2">
    <citation type="journal article" date="2007" name="Science">
        <title>Draft genome sequence of the sexually transmitted pathogen Trichomonas vaginalis.</title>
        <authorList>
            <person name="Carlton J.M."/>
            <person name="Hirt R.P."/>
            <person name="Silva J.C."/>
            <person name="Delcher A.L."/>
            <person name="Schatz M."/>
            <person name="Zhao Q."/>
            <person name="Wortman J.R."/>
            <person name="Bidwell S.L."/>
            <person name="Alsmark U.C.M."/>
            <person name="Besteiro S."/>
            <person name="Sicheritz-Ponten T."/>
            <person name="Noel C.J."/>
            <person name="Dacks J.B."/>
            <person name="Foster P.G."/>
            <person name="Simillion C."/>
            <person name="Van de Peer Y."/>
            <person name="Miranda-Saavedra D."/>
            <person name="Barton G.J."/>
            <person name="Westrop G.D."/>
            <person name="Mueller S."/>
            <person name="Dessi D."/>
            <person name="Fiori P.L."/>
            <person name="Ren Q."/>
            <person name="Paulsen I."/>
            <person name="Zhang H."/>
            <person name="Bastida-Corcuera F.D."/>
            <person name="Simoes-Barbosa A."/>
            <person name="Brown M.T."/>
            <person name="Hayes R.D."/>
            <person name="Mukherjee M."/>
            <person name="Okumura C.Y."/>
            <person name="Schneider R."/>
            <person name="Smith A.J."/>
            <person name="Vanacova S."/>
            <person name="Villalvazo M."/>
            <person name="Haas B.J."/>
            <person name="Pertea M."/>
            <person name="Feldblyum T.V."/>
            <person name="Utterback T.R."/>
            <person name="Shu C.L."/>
            <person name="Osoegawa K."/>
            <person name="de Jong P.J."/>
            <person name="Hrdy I."/>
            <person name="Horvathova L."/>
            <person name="Zubacova Z."/>
            <person name="Dolezal P."/>
            <person name="Malik S.B."/>
            <person name="Logsdon J.M. Jr."/>
            <person name="Henze K."/>
            <person name="Gupta A."/>
            <person name="Wang C.C."/>
            <person name="Dunne R.L."/>
            <person name="Upcroft J.A."/>
            <person name="Upcroft P."/>
            <person name="White O."/>
            <person name="Salzberg S.L."/>
            <person name="Tang P."/>
            <person name="Chiu C.-H."/>
            <person name="Lee Y.-S."/>
            <person name="Embley T.M."/>
            <person name="Coombs G.H."/>
            <person name="Mottram J.C."/>
            <person name="Tachezy J."/>
            <person name="Fraser-Liggett C.M."/>
            <person name="Johnson P.J."/>
        </authorList>
    </citation>
    <scope>NUCLEOTIDE SEQUENCE [LARGE SCALE GENOMIC DNA]</scope>
    <source>
        <strain evidence="2">G3</strain>
    </source>
</reference>
<dbReference type="Pfam" id="PF01764">
    <property type="entry name" value="Lipase_3"/>
    <property type="match status" value="1"/>
</dbReference>
<dbReference type="InterPro" id="IPR002921">
    <property type="entry name" value="Fungal_lipase-type"/>
</dbReference>
<dbReference type="RefSeq" id="XP_001311657.1">
    <property type="nucleotide sequence ID" value="XM_001311656.1"/>
</dbReference>
<dbReference type="SUPFAM" id="SSF53474">
    <property type="entry name" value="alpha/beta-Hydrolases"/>
    <property type="match status" value="1"/>
</dbReference>
<organism evidence="2 3">
    <name type="scientific">Trichomonas vaginalis (strain ATCC PRA-98 / G3)</name>
    <dbReference type="NCBI Taxonomy" id="412133"/>
    <lineage>
        <taxon>Eukaryota</taxon>
        <taxon>Metamonada</taxon>
        <taxon>Parabasalia</taxon>
        <taxon>Trichomonadida</taxon>
        <taxon>Trichomonadidae</taxon>
        <taxon>Trichomonas</taxon>
    </lineage>
</organism>
<proteinExistence type="predicted"/>
<protein>
    <submittedName>
        <fullName evidence="2">Lipase family protein</fullName>
    </submittedName>
</protein>
<dbReference type="PANTHER" id="PTHR46023">
    <property type="entry name" value="LIPASE CLASS 3 PROTEIN-LIKE"/>
    <property type="match status" value="1"/>
</dbReference>
<dbReference type="PANTHER" id="PTHR46023:SF6">
    <property type="entry name" value="LIPASE CLASS 3 FAMILY PROTEIN"/>
    <property type="match status" value="1"/>
</dbReference>
<gene>
    <name evidence="2" type="ORF">TVAG_481030</name>
</gene>
<dbReference type="Gene3D" id="3.40.50.1820">
    <property type="entry name" value="alpha/beta hydrolase"/>
    <property type="match status" value="1"/>
</dbReference>
<dbReference type="VEuPathDB" id="TrichDB:TVAG_481030"/>
<feature type="domain" description="Fungal lipase-type" evidence="1">
    <location>
        <begin position="82"/>
        <end position="178"/>
    </location>
</feature>
<dbReference type="KEGG" id="tva:4756528"/>
<dbReference type="Proteomes" id="UP000001542">
    <property type="component" value="Unassembled WGS sequence"/>
</dbReference>
<dbReference type="InParanoid" id="A2F8P9"/>
<evidence type="ECO:0000313" key="3">
    <source>
        <dbReference type="Proteomes" id="UP000001542"/>
    </source>
</evidence>
<dbReference type="GO" id="GO:0006629">
    <property type="term" value="P:lipid metabolic process"/>
    <property type="evidence" value="ECO:0007669"/>
    <property type="project" value="InterPro"/>
</dbReference>
<keyword evidence="3" id="KW-1185">Reference proteome</keyword>
<dbReference type="CDD" id="cd00519">
    <property type="entry name" value="Lipase_3"/>
    <property type="match status" value="1"/>
</dbReference>
<dbReference type="EMBL" id="DS113664">
    <property type="protein sequence ID" value="EAX98727.1"/>
    <property type="molecule type" value="Genomic_DNA"/>
</dbReference>
<accession>A2F8P9</accession>
<dbReference type="InterPro" id="IPR029058">
    <property type="entry name" value="AB_hydrolase_fold"/>
</dbReference>
<dbReference type="VEuPathDB" id="TrichDB:TVAGG3_0456340"/>
<dbReference type="SMR" id="A2F8P9"/>
<name>A2F8P9_TRIV3</name>
<dbReference type="OrthoDB" id="438440at2759"/>
<reference evidence="2" key="1">
    <citation type="submission" date="2006-10" db="EMBL/GenBank/DDBJ databases">
        <authorList>
            <person name="Amadeo P."/>
            <person name="Zhao Q."/>
            <person name="Wortman J."/>
            <person name="Fraser-Liggett C."/>
            <person name="Carlton J."/>
        </authorList>
    </citation>
    <scope>NUCLEOTIDE SEQUENCE</scope>
    <source>
        <strain evidence="2">G3</strain>
    </source>
</reference>
<evidence type="ECO:0000259" key="1">
    <source>
        <dbReference type="Pfam" id="PF01764"/>
    </source>
</evidence>
<evidence type="ECO:0000313" key="2">
    <source>
        <dbReference type="EMBL" id="EAX98727.1"/>
    </source>
</evidence>